<accession>A0ABU8RUD1</accession>
<dbReference type="Pfam" id="PF12728">
    <property type="entry name" value="HTH_17"/>
    <property type="match status" value="1"/>
</dbReference>
<evidence type="ECO:0000313" key="3">
    <source>
        <dbReference type="Proteomes" id="UP001361239"/>
    </source>
</evidence>
<dbReference type="Proteomes" id="UP001361239">
    <property type="component" value="Unassembled WGS sequence"/>
</dbReference>
<dbReference type="SUPFAM" id="SSF46955">
    <property type="entry name" value="Putative DNA-binding domain"/>
    <property type="match status" value="1"/>
</dbReference>
<proteinExistence type="predicted"/>
<name>A0ABU8RUD1_9SPHN</name>
<evidence type="ECO:0000259" key="1">
    <source>
        <dbReference type="Pfam" id="PF12728"/>
    </source>
</evidence>
<dbReference type="InterPro" id="IPR041657">
    <property type="entry name" value="HTH_17"/>
</dbReference>
<dbReference type="InterPro" id="IPR009061">
    <property type="entry name" value="DNA-bd_dom_put_sf"/>
</dbReference>
<sequence length="75" mass="8999">MIDDEMARATRARRANPFLNSAQAAEFLRLSHRHLERMRSRGQGPRFRRHSRYVWYHVDDLIRWSESTSGRPFNA</sequence>
<dbReference type="EMBL" id="JBBHJZ010000001">
    <property type="protein sequence ID" value="MEJ5976602.1"/>
    <property type="molecule type" value="Genomic_DNA"/>
</dbReference>
<comment type="caution">
    <text evidence="2">The sequence shown here is derived from an EMBL/GenBank/DDBJ whole genome shotgun (WGS) entry which is preliminary data.</text>
</comment>
<feature type="domain" description="Helix-turn-helix" evidence="1">
    <location>
        <begin position="18"/>
        <end position="66"/>
    </location>
</feature>
<organism evidence="2 3">
    <name type="scientific">Novosphingobium anseongense</name>
    <dbReference type="NCBI Taxonomy" id="3133436"/>
    <lineage>
        <taxon>Bacteria</taxon>
        <taxon>Pseudomonadati</taxon>
        <taxon>Pseudomonadota</taxon>
        <taxon>Alphaproteobacteria</taxon>
        <taxon>Sphingomonadales</taxon>
        <taxon>Sphingomonadaceae</taxon>
        <taxon>Novosphingobium</taxon>
    </lineage>
</organism>
<keyword evidence="3" id="KW-1185">Reference proteome</keyword>
<dbReference type="RefSeq" id="WP_339586508.1">
    <property type="nucleotide sequence ID" value="NZ_JBBHJZ010000001.1"/>
</dbReference>
<evidence type="ECO:0000313" key="2">
    <source>
        <dbReference type="EMBL" id="MEJ5976602.1"/>
    </source>
</evidence>
<protein>
    <submittedName>
        <fullName evidence="2">Helix-turn-helix domain-containing protein</fullName>
    </submittedName>
</protein>
<gene>
    <name evidence="2" type="ORF">WG901_08150</name>
</gene>
<reference evidence="2 3" key="1">
    <citation type="submission" date="2024-03" db="EMBL/GenBank/DDBJ databases">
        <authorList>
            <person name="Jo J.-H."/>
        </authorList>
    </citation>
    <scope>NUCLEOTIDE SEQUENCE [LARGE SCALE GENOMIC DNA]</scope>
    <source>
        <strain evidence="2 3">PS1R-30</strain>
    </source>
</reference>